<accession>A0A1J4JMU6</accession>
<dbReference type="AlphaFoldDB" id="A0A1J4JMU6"/>
<dbReference type="GeneID" id="94843516"/>
<name>A0A1J4JMU6_9EUKA</name>
<feature type="region of interest" description="Disordered" evidence="1">
    <location>
        <begin position="143"/>
        <end position="164"/>
    </location>
</feature>
<evidence type="ECO:0000256" key="1">
    <source>
        <dbReference type="SAM" id="MobiDB-lite"/>
    </source>
</evidence>
<dbReference type="VEuPathDB" id="TrichDB:TRFO_32994"/>
<dbReference type="RefSeq" id="XP_068353531.1">
    <property type="nucleotide sequence ID" value="XM_068508812.1"/>
</dbReference>
<keyword evidence="3" id="KW-1185">Reference proteome</keyword>
<proteinExistence type="predicted"/>
<evidence type="ECO:0000313" key="3">
    <source>
        <dbReference type="Proteomes" id="UP000179807"/>
    </source>
</evidence>
<reference evidence="2" key="1">
    <citation type="submission" date="2016-10" db="EMBL/GenBank/DDBJ databases">
        <authorList>
            <person name="Benchimol M."/>
            <person name="Almeida L.G."/>
            <person name="Vasconcelos A.T."/>
            <person name="Perreira-Neves A."/>
            <person name="Rosa I.A."/>
            <person name="Tasca T."/>
            <person name="Bogo M.R."/>
            <person name="de Souza W."/>
        </authorList>
    </citation>
    <scope>NUCLEOTIDE SEQUENCE [LARGE SCALE GENOMIC DNA]</scope>
    <source>
        <strain evidence="2">K</strain>
    </source>
</reference>
<dbReference type="Proteomes" id="UP000179807">
    <property type="component" value="Unassembled WGS sequence"/>
</dbReference>
<dbReference type="EMBL" id="MLAK01000958">
    <property type="protein sequence ID" value="OHT00395.1"/>
    <property type="molecule type" value="Genomic_DNA"/>
</dbReference>
<evidence type="ECO:0000313" key="2">
    <source>
        <dbReference type="EMBL" id="OHT00395.1"/>
    </source>
</evidence>
<sequence length="250" mass="28934">MTLQECRSSPQFDLVEKTKLDLILITDDTEKTSPKKENHVRFVCEILPPHQGGLVRKHKMPPIPNIQPAEVIRPAKSARSRPIQYPLEINIFGSVDNNLIIPNKQPNERIRRTRVKYGSKGRNENMMLNDLERMIEKELVSSTTLNKQQKNRGNSSSHHKFNPNCQNVPLFHNIQSKKIKIHKIAQKNNNFHSSYNCHNGVAGRGCYGDSSIYRNNFNNYNNSCKSNSNKFQKDPLKNRMTKDYLVYMKT</sequence>
<comment type="caution">
    <text evidence="2">The sequence shown here is derived from an EMBL/GenBank/DDBJ whole genome shotgun (WGS) entry which is preliminary data.</text>
</comment>
<feature type="compositionally biased region" description="Polar residues" evidence="1">
    <location>
        <begin position="143"/>
        <end position="156"/>
    </location>
</feature>
<organism evidence="2 3">
    <name type="scientific">Tritrichomonas foetus</name>
    <dbReference type="NCBI Taxonomy" id="1144522"/>
    <lineage>
        <taxon>Eukaryota</taxon>
        <taxon>Metamonada</taxon>
        <taxon>Parabasalia</taxon>
        <taxon>Tritrichomonadida</taxon>
        <taxon>Tritrichomonadidae</taxon>
        <taxon>Tritrichomonas</taxon>
    </lineage>
</organism>
<gene>
    <name evidence="2" type="ORF">TRFO_32994</name>
</gene>
<protein>
    <submittedName>
        <fullName evidence="2">Uncharacterized protein</fullName>
    </submittedName>
</protein>